<name>A0A0N7MBJ6_9RHOB</name>
<evidence type="ECO:0000313" key="3">
    <source>
        <dbReference type="Proteomes" id="UP000051184"/>
    </source>
</evidence>
<dbReference type="InterPro" id="IPR036390">
    <property type="entry name" value="WH_DNA-bd_sf"/>
</dbReference>
<dbReference type="EMBL" id="CYUE01000013">
    <property type="protein sequence ID" value="CUK25592.1"/>
    <property type="molecule type" value="Genomic_DNA"/>
</dbReference>
<dbReference type="OrthoDB" id="9810372at2"/>
<sequence>MQKLKHVEEQRGVGRAQILEAIRKAGNIARIDIAKETRVSPATVTAITSELMETGLIEEIVPDEPRQKAKRGRPRVALKIRGDAFPVAGVKVARETLSTMIVDFAGKELANHEYTLTNPSMTPEELAEEILRALLMTSQKAGMELSDISAIGVGLAGLIDAPRSFVHWSPSLDRRNVDIGETFEKVFHCPVLVENDANLVAKAEQLFGHGRNLSNFIVITIEHGVGMGIVIDDKIYRGTRGTGAEFGHAKVQFEGALCQCGQRGCLEAYVGDYALLREANAVIAGEPLTDLTTLWKMAQSGNPLANAVFERAGKMFAMGLANVVNIFDPELIILAGGRAAFDHLDLKEVKREMRAHMIAIDVEPTEVIAHQWGDEMWAKGAAAYALDGVAASKIRELAKNAS</sequence>
<evidence type="ECO:0000313" key="2">
    <source>
        <dbReference type="EMBL" id="CUK25592.1"/>
    </source>
</evidence>
<dbReference type="PANTHER" id="PTHR18964:SF149">
    <property type="entry name" value="BIFUNCTIONAL UDP-N-ACETYLGLUCOSAMINE 2-EPIMERASE_N-ACETYLMANNOSAMINE KINASE"/>
    <property type="match status" value="1"/>
</dbReference>
<proteinExistence type="inferred from homology"/>
<evidence type="ECO:0000256" key="1">
    <source>
        <dbReference type="ARBA" id="ARBA00006479"/>
    </source>
</evidence>
<comment type="similarity">
    <text evidence="1">Belongs to the ROK (NagC/XylR) family.</text>
</comment>
<dbReference type="AlphaFoldDB" id="A0A0N7MBJ6"/>
<keyword evidence="3" id="KW-1185">Reference proteome</keyword>
<gene>
    <name evidence="2" type="primary">nagC</name>
    <name evidence="2" type="ORF">TA5114_01393</name>
</gene>
<dbReference type="Gene3D" id="3.30.420.40">
    <property type="match status" value="2"/>
</dbReference>
<dbReference type="SUPFAM" id="SSF46785">
    <property type="entry name" value="Winged helix' DNA-binding domain"/>
    <property type="match status" value="1"/>
</dbReference>
<dbReference type="Pfam" id="PF00480">
    <property type="entry name" value="ROK"/>
    <property type="match status" value="1"/>
</dbReference>
<protein>
    <submittedName>
        <fullName evidence="2">N-acetylglucosamine repressor</fullName>
    </submittedName>
</protein>
<dbReference type="Proteomes" id="UP000051184">
    <property type="component" value="Unassembled WGS sequence"/>
</dbReference>
<dbReference type="PANTHER" id="PTHR18964">
    <property type="entry name" value="ROK (REPRESSOR, ORF, KINASE) FAMILY"/>
    <property type="match status" value="1"/>
</dbReference>
<dbReference type="InterPro" id="IPR043129">
    <property type="entry name" value="ATPase_NBD"/>
</dbReference>
<dbReference type="InterPro" id="IPR000600">
    <property type="entry name" value="ROK"/>
</dbReference>
<dbReference type="CDD" id="cd24073">
    <property type="entry name" value="ASKHA_ATPase_ROK_CYANR"/>
    <property type="match status" value="1"/>
</dbReference>
<dbReference type="PROSITE" id="PS01125">
    <property type="entry name" value="ROK"/>
    <property type="match status" value="1"/>
</dbReference>
<dbReference type="InterPro" id="IPR049874">
    <property type="entry name" value="ROK_cs"/>
</dbReference>
<dbReference type="InterPro" id="IPR036388">
    <property type="entry name" value="WH-like_DNA-bd_sf"/>
</dbReference>
<dbReference type="Pfam" id="PF13412">
    <property type="entry name" value="HTH_24"/>
    <property type="match status" value="1"/>
</dbReference>
<dbReference type="RefSeq" id="WP_106387460.1">
    <property type="nucleotide sequence ID" value="NZ_CYTO01000010.1"/>
</dbReference>
<organism evidence="2 3">
    <name type="scientific">Cognatishimia activa</name>
    <dbReference type="NCBI Taxonomy" id="1715691"/>
    <lineage>
        <taxon>Bacteria</taxon>
        <taxon>Pseudomonadati</taxon>
        <taxon>Pseudomonadota</taxon>
        <taxon>Alphaproteobacteria</taxon>
        <taxon>Rhodobacterales</taxon>
        <taxon>Paracoccaceae</taxon>
        <taxon>Cognatishimia</taxon>
    </lineage>
</organism>
<accession>A0A0N7MBJ6</accession>
<dbReference type="STRING" id="1715691.TA5113_01653"/>
<reference evidence="3" key="1">
    <citation type="submission" date="2015-09" db="EMBL/GenBank/DDBJ databases">
        <authorList>
            <person name="Rodrigo-Torres Lidia"/>
            <person name="Arahal R.David."/>
        </authorList>
    </citation>
    <scope>NUCLEOTIDE SEQUENCE [LARGE SCALE GENOMIC DNA]</scope>
    <source>
        <strain evidence="3">CECT 5114</strain>
    </source>
</reference>
<dbReference type="SUPFAM" id="SSF53067">
    <property type="entry name" value="Actin-like ATPase domain"/>
    <property type="match status" value="1"/>
</dbReference>
<dbReference type="Gene3D" id="1.10.10.10">
    <property type="entry name" value="Winged helix-like DNA-binding domain superfamily/Winged helix DNA-binding domain"/>
    <property type="match status" value="1"/>
</dbReference>